<dbReference type="Pfam" id="PF00889">
    <property type="entry name" value="EF_TS"/>
    <property type="match status" value="1"/>
</dbReference>
<dbReference type="InterPro" id="IPR014039">
    <property type="entry name" value="Transl_elong_EFTs/EF1B_dimer"/>
</dbReference>
<keyword evidence="3 5" id="KW-0251">Elongation factor</keyword>
<feature type="domain" description="Translation elongation factor EFTs/EF1B dimerisation" evidence="6">
    <location>
        <begin position="76"/>
        <end position="264"/>
    </location>
</feature>
<dbReference type="HAMAP" id="MF_00050">
    <property type="entry name" value="EF_Ts"/>
    <property type="match status" value="1"/>
</dbReference>
<dbReference type="NCBIfam" id="TIGR00116">
    <property type="entry name" value="tsf"/>
    <property type="match status" value="1"/>
</dbReference>
<protein>
    <recommendedName>
        <fullName evidence="2 5">Elongation factor Ts</fullName>
        <shortName evidence="5">EF-Ts</shortName>
    </recommendedName>
</protein>
<keyword evidence="5" id="KW-0963">Cytoplasm</keyword>
<dbReference type="InterPro" id="IPR009060">
    <property type="entry name" value="UBA-like_sf"/>
</dbReference>
<dbReference type="Proteomes" id="UP000242793">
    <property type="component" value="Chromosome"/>
</dbReference>
<name>A0A1V0HKC7_9ENTR</name>
<dbReference type="AlphaFoldDB" id="A0A1V0HKC7"/>
<dbReference type="EMBL" id="CP012839">
    <property type="protein sequence ID" value="ARC53273.1"/>
    <property type="molecule type" value="Genomic_DNA"/>
</dbReference>
<reference evidence="7 8" key="1">
    <citation type="submission" date="2015-10" db="EMBL/GenBank/DDBJ databases">
        <title>Survey of human and primate louse endosymbionts.</title>
        <authorList>
            <person name="Boyd B.M."/>
        </authorList>
    </citation>
    <scope>NUCLEOTIDE SEQUENCE [LARGE SCALE GENOMIC DNA]</scope>
    <source>
        <strain evidence="7 8">PTSK</strain>
    </source>
</reference>
<dbReference type="Gene3D" id="1.10.8.10">
    <property type="entry name" value="DNA helicase RuvA subunit, C-terminal domain"/>
    <property type="match status" value="1"/>
</dbReference>
<organism evidence="7 8">
    <name type="scientific">Candidatus Riesia pediculischaeffi</name>
    <dbReference type="NCBI Taxonomy" id="428411"/>
    <lineage>
        <taxon>Bacteria</taxon>
        <taxon>Pseudomonadati</taxon>
        <taxon>Pseudomonadota</taxon>
        <taxon>Gammaproteobacteria</taxon>
        <taxon>Enterobacterales</taxon>
        <taxon>Enterobacteriaceae</taxon>
        <taxon>Candidatus Riesia</taxon>
    </lineage>
</organism>
<dbReference type="GO" id="GO:0005737">
    <property type="term" value="C:cytoplasm"/>
    <property type="evidence" value="ECO:0007669"/>
    <property type="project" value="UniProtKB-SubCell"/>
</dbReference>
<evidence type="ECO:0000256" key="2">
    <source>
        <dbReference type="ARBA" id="ARBA00016956"/>
    </source>
</evidence>
<feature type="region of interest" description="Involved in Mg(2+) ion dislocation from EF-Tu" evidence="5">
    <location>
        <begin position="85"/>
        <end position="88"/>
    </location>
</feature>
<dbReference type="Gene3D" id="1.10.286.20">
    <property type="match status" value="1"/>
</dbReference>
<evidence type="ECO:0000313" key="8">
    <source>
        <dbReference type="Proteomes" id="UP000242793"/>
    </source>
</evidence>
<proteinExistence type="inferred from homology"/>
<accession>A0A1V0HKC7</accession>
<sequence>MSKKINLQLNLIKNIRKKTGAGVLECKSALEKFSGNVDLATSYIKENKKNKLAERYDKKTQSGSIGLGISEDKTFGVLIKIKCETEFLAKSYDFLKFQKKIVEIIIRKKISDIDSIKKYSMNEISEIMSRSKENVEIEGIITLTGKRIYGYSHRNKIGALVYMENSNDLFGRQIAMQIVANRTKYIDKSEISQKTLEKKRKMEINHSKNSKKNIFSNKIFQNDIDYNLENLVLMEQTFIFNTTKKVKELVKENNSKIVKFITIRV</sequence>
<evidence type="ECO:0000259" key="6">
    <source>
        <dbReference type="Pfam" id="PF00889"/>
    </source>
</evidence>
<dbReference type="InterPro" id="IPR036402">
    <property type="entry name" value="EF-Ts_dimer_sf"/>
</dbReference>
<dbReference type="KEGG" id="rped:AOQ87_01060"/>
<dbReference type="SUPFAM" id="SSF46934">
    <property type="entry name" value="UBA-like"/>
    <property type="match status" value="1"/>
</dbReference>
<dbReference type="CDD" id="cd14275">
    <property type="entry name" value="UBA_EF-Ts"/>
    <property type="match status" value="1"/>
</dbReference>
<keyword evidence="8" id="KW-1185">Reference proteome</keyword>
<evidence type="ECO:0000256" key="4">
    <source>
        <dbReference type="ARBA" id="ARBA00022917"/>
    </source>
</evidence>
<dbReference type="InterPro" id="IPR001816">
    <property type="entry name" value="Transl_elong_EFTs/EF1B"/>
</dbReference>
<comment type="function">
    <text evidence="5">Associates with the EF-Tu.GDP complex and induces the exchange of GDP to GTP. It remains bound to the aminoacyl-tRNA.EF-Tu.GTP complex up to the GTP hydrolysis stage on the ribosome.</text>
</comment>
<evidence type="ECO:0000313" key="7">
    <source>
        <dbReference type="EMBL" id="ARC53273.1"/>
    </source>
</evidence>
<keyword evidence="4 5" id="KW-0648">Protein biosynthesis</keyword>
<dbReference type="STRING" id="428411.AOQ87_01060"/>
<dbReference type="Gene3D" id="3.30.479.20">
    <property type="entry name" value="Elongation factor Ts, dimerisation domain"/>
    <property type="match status" value="2"/>
</dbReference>
<evidence type="ECO:0000256" key="5">
    <source>
        <dbReference type="HAMAP-Rule" id="MF_00050"/>
    </source>
</evidence>
<dbReference type="SUPFAM" id="SSF54713">
    <property type="entry name" value="Elongation factor Ts (EF-Ts), dimerisation domain"/>
    <property type="match status" value="1"/>
</dbReference>
<dbReference type="PANTHER" id="PTHR11741">
    <property type="entry name" value="ELONGATION FACTOR TS"/>
    <property type="match status" value="1"/>
</dbReference>
<evidence type="ECO:0000256" key="3">
    <source>
        <dbReference type="ARBA" id="ARBA00022768"/>
    </source>
</evidence>
<gene>
    <name evidence="5" type="primary">tsf</name>
    <name evidence="7" type="ORF">AOQ87_01060</name>
</gene>
<dbReference type="GO" id="GO:0003746">
    <property type="term" value="F:translation elongation factor activity"/>
    <property type="evidence" value="ECO:0007669"/>
    <property type="project" value="UniProtKB-UniRule"/>
</dbReference>
<evidence type="ECO:0000256" key="1">
    <source>
        <dbReference type="ARBA" id="ARBA00005532"/>
    </source>
</evidence>
<comment type="subcellular location">
    <subcellularLocation>
        <location evidence="5">Cytoplasm</location>
    </subcellularLocation>
</comment>
<dbReference type="PANTHER" id="PTHR11741:SF0">
    <property type="entry name" value="ELONGATION FACTOR TS, MITOCHONDRIAL"/>
    <property type="match status" value="1"/>
</dbReference>
<dbReference type="RefSeq" id="WP_080626517.1">
    <property type="nucleotide sequence ID" value="NZ_CP012839.1"/>
</dbReference>
<comment type="similarity">
    <text evidence="1 5">Belongs to the EF-Ts family.</text>
</comment>